<proteinExistence type="predicted"/>
<dbReference type="EMBL" id="NBCO01000063">
    <property type="protein sequence ID" value="ORC83620.1"/>
    <property type="molecule type" value="Genomic_DNA"/>
</dbReference>
<gene>
    <name evidence="2" type="ORF">TM35_000631200</name>
</gene>
<dbReference type="OrthoDB" id="272612at2759"/>
<organism evidence="2 3">
    <name type="scientific">Trypanosoma theileri</name>
    <dbReference type="NCBI Taxonomy" id="67003"/>
    <lineage>
        <taxon>Eukaryota</taxon>
        <taxon>Discoba</taxon>
        <taxon>Euglenozoa</taxon>
        <taxon>Kinetoplastea</taxon>
        <taxon>Metakinetoplastina</taxon>
        <taxon>Trypanosomatida</taxon>
        <taxon>Trypanosomatidae</taxon>
        <taxon>Trypanosoma</taxon>
    </lineage>
</organism>
<evidence type="ECO:0000313" key="3">
    <source>
        <dbReference type="Proteomes" id="UP000192257"/>
    </source>
</evidence>
<dbReference type="GeneID" id="39990815"/>
<dbReference type="Proteomes" id="UP000192257">
    <property type="component" value="Unassembled WGS sequence"/>
</dbReference>
<comment type="caution">
    <text evidence="2">The sequence shown here is derived from an EMBL/GenBank/DDBJ whole genome shotgun (WGS) entry which is preliminary data.</text>
</comment>
<evidence type="ECO:0000256" key="1">
    <source>
        <dbReference type="SAM" id="MobiDB-lite"/>
    </source>
</evidence>
<keyword evidence="3" id="KW-1185">Reference proteome</keyword>
<dbReference type="RefSeq" id="XP_028877686.1">
    <property type="nucleotide sequence ID" value="XM_029031035.1"/>
</dbReference>
<name>A0A1X0NHR0_9TRYP</name>
<evidence type="ECO:0000313" key="2">
    <source>
        <dbReference type="EMBL" id="ORC83620.1"/>
    </source>
</evidence>
<accession>A0A1X0NHR0</accession>
<feature type="region of interest" description="Disordered" evidence="1">
    <location>
        <begin position="36"/>
        <end position="85"/>
    </location>
</feature>
<dbReference type="VEuPathDB" id="TriTrypDB:TM35_000631200"/>
<reference evidence="2 3" key="1">
    <citation type="submission" date="2017-03" db="EMBL/GenBank/DDBJ databases">
        <title>An alternative strategy for trypanosome survival in the mammalian bloodstream revealed through genome and transcriptome analysis of the ubiquitous bovine parasite Trypanosoma (Megatrypanum) theileri.</title>
        <authorList>
            <person name="Kelly S."/>
            <person name="Ivens A."/>
            <person name="Mott A."/>
            <person name="O'Neill E."/>
            <person name="Emms D."/>
            <person name="Macleod O."/>
            <person name="Voorheis P."/>
            <person name="Matthews J."/>
            <person name="Matthews K."/>
            <person name="Carrington M."/>
        </authorList>
    </citation>
    <scope>NUCLEOTIDE SEQUENCE [LARGE SCALE GENOMIC DNA]</scope>
    <source>
        <strain evidence="2">Edinburgh</strain>
    </source>
</reference>
<feature type="compositionally biased region" description="Pro residues" evidence="1">
    <location>
        <begin position="63"/>
        <end position="73"/>
    </location>
</feature>
<dbReference type="AlphaFoldDB" id="A0A1X0NHR0"/>
<sequence length="126" mass="14576">MPIRKKEEVCGKPTQYNLRTCEYDWKYLPDTHFNLGETPKPRNKDYFMQNLPSRAESREQLPPLSPRASPPVEQPAIISSPPLPVKLNSAPTTSSFPIIPWSHDNLRRMVEANQMEAQRSYLRRGL</sequence>
<protein>
    <submittedName>
        <fullName evidence="2">Uncharacterized protein</fullName>
    </submittedName>
</protein>